<dbReference type="AlphaFoldDB" id="A0A5P3AGK6"/>
<dbReference type="PANTHER" id="PTHR43386">
    <property type="entry name" value="OLIGOPEPTIDE TRANSPORT SYSTEM PERMEASE PROTEIN APPC"/>
    <property type="match status" value="1"/>
</dbReference>
<protein>
    <submittedName>
        <fullName evidence="12">Glutathione transport system permease protein GsiD</fullName>
    </submittedName>
</protein>
<evidence type="ECO:0000256" key="5">
    <source>
        <dbReference type="ARBA" id="ARBA00022856"/>
    </source>
</evidence>
<proteinExistence type="inferred from homology"/>
<dbReference type="GO" id="GO:0015031">
    <property type="term" value="P:protein transport"/>
    <property type="evidence" value="ECO:0007669"/>
    <property type="project" value="UniProtKB-KW"/>
</dbReference>
<dbReference type="InterPro" id="IPR050366">
    <property type="entry name" value="BP-dependent_transpt_permease"/>
</dbReference>
<accession>A0A5P3AGK6</accession>
<keyword evidence="2 9" id="KW-0813">Transport</keyword>
<organism evidence="12 13">
    <name type="scientific">Roseovarius indicus</name>
    <dbReference type="NCBI Taxonomy" id="540747"/>
    <lineage>
        <taxon>Bacteria</taxon>
        <taxon>Pseudomonadati</taxon>
        <taxon>Pseudomonadota</taxon>
        <taxon>Alphaproteobacteria</taxon>
        <taxon>Rhodobacterales</taxon>
        <taxon>Roseobacteraceae</taxon>
        <taxon>Roseovarius</taxon>
    </lineage>
</organism>
<dbReference type="PANTHER" id="PTHR43386:SF1">
    <property type="entry name" value="D,D-DIPEPTIDE TRANSPORT SYSTEM PERMEASE PROTEIN DDPC-RELATED"/>
    <property type="match status" value="1"/>
</dbReference>
<dbReference type="InterPro" id="IPR035906">
    <property type="entry name" value="MetI-like_sf"/>
</dbReference>
<dbReference type="Pfam" id="PF12911">
    <property type="entry name" value="OppC_N"/>
    <property type="match status" value="1"/>
</dbReference>
<reference evidence="12 13" key="1">
    <citation type="submission" date="2018-08" db="EMBL/GenBank/DDBJ databases">
        <title>Genetic Globetrotter - A new plasmid hitch-hiking vast phylogenetic and geographic distances.</title>
        <authorList>
            <person name="Vollmers J."/>
            <person name="Petersen J."/>
        </authorList>
    </citation>
    <scope>NUCLEOTIDE SEQUENCE [LARGE SCALE GENOMIC DNA]</scope>
    <source>
        <strain evidence="12 13">DSM 26383</strain>
    </source>
</reference>
<feature type="domain" description="ABC transmembrane type-1" evidence="11">
    <location>
        <begin position="114"/>
        <end position="303"/>
    </location>
</feature>
<keyword evidence="3" id="KW-1003">Cell membrane</keyword>
<dbReference type="Proteomes" id="UP000325785">
    <property type="component" value="Chromosome"/>
</dbReference>
<name>A0A5P3AGK6_9RHOB</name>
<dbReference type="PROSITE" id="PS50928">
    <property type="entry name" value="ABC_TM1"/>
    <property type="match status" value="1"/>
</dbReference>
<keyword evidence="5" id="KW-0571">Peptide transport</keyword>
<comment type="similarity">
    <text evidence="9">Belongs to the binding-protein-dependent transport system permease family.</text>
</comment>
<dbReference type="GO" id="GO:0005886">
    <property type="term" value="C:plasma membrane"/>
    <property type="evidence" value="ECO:0007669"/>
    <property type="project" value="UniProtKB-SubCell"/>
</dbReference>
<keyword evidence="8 9" id="KW-0472">Membrane</keyword>
<dbReference type="GO" id="GO:0015833">
    <property type="term" value="P:peptide transport"/>
    <property type="evidence" value="ECO:0007669"/>
    <property type="project" value="UniProtKB-KW"/>
</dbReference>
<keyword evidence="7 9" id="KW-1133">Transmembrane helix</keyword>
<evidence type="ECO:0000256" key="8">
    <source>
        <dbReference type="ARBA" id="ARBA00023136"/>
    </source>
</evidence>
<dbReference type="Pfam" id="PF00528">
    <property type="entry name" value="BPD_transp_1"/>
    <property type="match status" value="1"/>
</dbReference>
<comment type="subcellular location">
    <subcellularLocation>
        <location evidence="1 9">Cell membrane</location>
        <topology evidence="1 9">Multi-pass membrane protein</topology>
    </subcellularLocation>
</comment>
<evidence type="ECO:0000256" key="1">
    <source>
        <dbReference type="ARBA" id="ARBA00004651"/>
    </source>
</evidence>
<dbReference type="CDD" id="cd06261">
    <property type="entry name" value="TM_PBP2"/>
    <property type="match status" value="1"/>
</dbReference>
<gene>
    <name evidence="12" type="primary">gsiD_8</name>
    <name evidence="12" type="ORF">RIdsm_04338</name>
</gene>
<evidence type="ECO:0000256" key="2">
    <source>
        <dbReference type="ARBA" id="ARBA00022448"/>
    </source>
</evidence>
<evidence type="ECO:0000256" key="9">
    <source>
        <dbReference type="RuleBase" id="RU363032"/>
    </source>
</evidence>
<evidence type="ECO:0000256" key="3">
    <source>
        <dbReference type="ARBA" id="ARBA00022475"/>
    </source>
</evidence>
<dbReference type="InterPro" id="IPR000515">
    <property type="entry name" value="MetI-like"/>
</dbReference>
<feature type="transmembrane region" description="Helical" evidence="9">
    <location>
        <begin position="281"/>
        <end position="306"/>
    </location>
</feature>
<feature type="transmembrane region" description="Helical" evidence="9">
    <location>
        <begin position="116"/>
        <end position="139"/>
    </location>
</feature>
<feature type="transmembrane region" description="Helical" evidence="9">
    <location>
        <begin position="52"/>
        <end position="75"/>
    </location>
</feature>
<dbReference type="EMBL" id="CP031598">
    <property type="protein sequence ID" value="QEW28507.1"/>
    <property type="molecule type" value="Genomic_DNA"/>
</dbReference>
<dbReference type="KEGG" id="rid:RIdsm_04338"/>
<evidence type="ECO:0000256" key="7">
    <source>
        <dbReference type="ARBA" id="ARBA00022989"/>
    </source>
</evidence>
<evidence type="ECO:0000256" key="4">
    <source>
        <dbReference type="ARBA" id="ARBA00022692"/>
    </source>
</evidence>
<evidence type="ECO:0000256" key="6">
    <source>
        <dbReference type="ARBA" id="ARBA00022927"/>
    </source>
</evidence>
<evidence type="ECO:0000259" key="11">
    <source>
        <dbReference type="PROSITE" id="PS50928"/>
    </source>
</evidence>
<sequence>MSANPSEPPSDKDVGEPTLDSSGLPEHASADEMRESASRERREKLKMFLTNWQGVIGLVLVVMFFASAIFAPFFATHDPNALDIPARLSYPTLDHFAGTDQLGRDTYSRILYGGRVALKVAAIGVSISLVVGLILGMIAGYGPRWLDNFLLLMFDTVRAFPTIVLALATVALTGPSLAIVLTIVIVTSIPQYARVARTATMTLRNTDFIMAERSLGASTGRILMHHIMPNVVGPLLILAAMDVPVVVTVEAGLSFIGLGVLPPTASWGTILNEGYLVIRDTPWMVVAGGIPLILTTLGFTFLGEALRDVFDPRMGKGR</sequence>
<dbReference type="InterPro" id="IPR025966">
    <property type="entry name" value="OppC_N"/>
</dbReference>
<feature type="region of interest" description="Disordered" evidence="10">
    <location>
        <begin position="1"/>
        <end position="36"/>
    </location>
</feature>
<dbReference type="GO" id="GO:0055085">
    <property type="term" value="P:transmembrane transport"/>
    <property type="evidence" value="ECO:0007669"/>
    <property type="project" value="InterPro"/>
</dbReference>
<keyword evidence="6" id="KW-0653">Protein transport</keyword>
<feature type="transmembrane region" description="Helical" evidence="9">
    <location>
        <begin position="231"/>
        <end position="261"/>
    </location>
</feature>
<evidence type="ECO:0000256" key="10">
    <source>
        <dbReference type="SAM" id="MobiDB-lite"/>
    </source>
</evidence>
<evidence type="ECO:0000313" key="12">
    <source>
        <dbReference type="EMBL" id="QEW28507.1"/>
    </source>
</evidence>
<feature type="transmembrane region" description="Helical" evidence="9">
    <location>
        <begin position="159"/>
        <end position="187"/>
    </location>
</feature>
<dbReference type="SUPFAM" id="SSF161098">
    <property type="entry name" value="MetI-like"/>
    <property type="match status" value="1"/>
</dbReference>
<evidence type="ECO:0000313" key="13">
    <source>
        <dbReference type="Proteomes" id="UP000325785"/>
    </source>
</evidence>
<keyword evidence="4 9" id="KW-0812">Transmembrane</keyword>
<dbReference type="Gene3D" id="1.10.3720.10">
    <property type="entry name" value="MetI-like"/>
    <property type="match status" value="1"/>
</dbReference>
<dbReference type="RefSeq" id="WP_236553357.1">
    <property type="nucleotide sequence ID" value="NZ_CP031598.1"/>
</dbReference>